<accession>A0AAP0PI61</accession>
<dbReference type="PANTHER" id="PTHR33115">
    <property type="entry name" value="ARM REPEAT SUPERFAMILY PROTEIN"/>
    <property type="match status" value="1"/>
</dbReference>
<evidence type="ECO:0000313" key="2">
    <source>
        <dbReference type="Proteomes" id="UP001417504"/>
    </source>
</evidence>
<sequence>MQILTSLVLEDDAKERIGSTGGILKEQLEIFFNQGRPETHDTERVVAGETLALLAFESEQNCHWILKLNIVEKLVSSFENRAFRKGSARILSNLFACAGSDCFKQLKGVTAAATTLVLQATMPEQNKLQELMLGLATLVFRFMTPQKLSDVFKQTGVEEINLAMKLVEILQLNQYPSVMAPRIRRFTIELIIWMTRSEQSHIYVFRELGMEQELENVMETTLEYNG</sequence>
<comment type="caution">
    <text evidence="1">The sequence shown here is derived from an EMBL/GenBank/DDBJ whole genome shotgun (WGS) entry which is preliminary data.</text>
</comment>
<dbReference type="AlphaFoldDB" id="A0AAP0PI61"/>
<evidence type="ECO:0000313" key="1">
    <source>
        <dbReference type="EMBL" id="KAK9144937.1"/>
    </source>
</evidence>
<dbReference type="InterPro" id="IPR011989">
    <property type="entry name" value="ARM-like"/>
</dbReference>
<reference evidence="1 2" key="1">
    <citation type="submission" date="2024-01" db="EMBL/GenBank/DDBJ databases">
        <title>Genome assemblies of Stephania.</title>
        <authorList>
            <person name="Yang L."/>
        </authorList>
    </citation>
    <scope>NUCLEOTIDE SEQUENCE [LARGE SCALE GENOMIC DNA]</scope>
    <source>
        <strain evidence="1">QJT</strain>
        <tissue evidence="1">Leaf</tissue>
    </source>
</reference>
<dbReference type="SUPFAM" id="SSF48371">
    <property type="entry name" value="ARM repeat"/>
    <property type="match status" value="1"/>
</dbReference>
<organism evidence="1 2">
    <name type="scientific">Stephania japonica</name>
    <dbReference type="NCBI Taxonomy" id="461633"/>
    <lineage>
        <taxon>Eukaryota</taxon>
        <taxon>Viridiplantae</taxon>
        <taxon>Streptophyta</taxon>
        <taxon>Embryophyta</taxon>
        <taxon>Tracheophyta</taxon>
        <taxon>Spermatophyta</taxon>
        <taxon>Magnoliopsida</taxon>
        <taxon>Ranunculales</taxon>
        <taxon>Menispermaceae</taxon>
        <taxon>Menispermoideae</taxon>
        <taxon>Cissampelideae</taxon>
        <taxon>Stephania</taxon>
    </lineage>
</organism>
<dbReference type="EMBL" id="JBBNAE010000002">
    <property type="protein sequence ID" value="KAK9144937.1"/>
    <property type="molecule type" value="Genomic_DNA"/>
</dbReference>
<dbReference type="Gene3D" id="1.25.10.10">
    <property type="entry name" value="Leucine-rich Repeat Variant"/>
    <property type="match status" value="1"/>
</dbReference>
<dbReference type="Proteomes" id="UP001417504">
    <property type="component" value="Unassembled WGS sequence"/>
</dbReference>
<name>A0AAP0PI61_9MAGN</name>
<keyword evidence="2" id="KW-1185">Reference proteome</keyword>
<dbReference type="InterPro" id="IPR016024">
    <property type="entry name" value="ARM-type_fold"/>
</dbReference>
<proteinExistence type="predicted"/>
<dbReference type="PANTHER" id="PTHR33115:SF50">
    <property type="entry name" value="ARM REPEAT SUPERFAMILY PROTEIN"/>
    <property type="match status" value="1"/>
</dbReference>
<gene>
    <name evidence="1" type="ORF">Sjap_004840</name>
</gene>
<protein>
    <submittedName>
        <fullName evidence="1">Uncharacterized protein</fullName>
    </submittedName>
</protein>